<comment type="catalytic activity">
    <reaction evidence="3">
        <text>2,5-dioxopentanoate + NAD(+) + H2O = 2-oxoglutarate + NADH + 2 H(+)</text>
        <dbReference type="Rhea" id="RHEA:47152"/>
        <dbReference type="ChEBI" id="CHEBI:15377"/>
        <dbReference type="ChEBI" id="CHEBI:15378"/>
        <dbReference type="ChEBI" id="CHEBI:16810"/>
        <dbReference type="ChEBI" id="CHEBI:57540"/>
        <dbReference type="ChEBI" id="CHEBI:57945"/>
        <dbReference type="ChEBI" id="CHEBI:58136"/>
    </reaction>
</comment>
<dbReference type="EMBL" id="FONX01000010">
    <property type="protein sequence ID" value="SFF02692.1"/>
    <property type="molecule type" value="Genomic_DNA"/>
</dbReference>
<keyword evidence="2" id="KW-0560">Oxidoreductase</keyword>
<dbReference type="AlphaFoldDB" id="A0A1I2FBC3"/>
<organism evidence="7 8">
    <name type="scientific">Paracidovorax wautersii</name>
    <dbReference type="NCBI Taxonomy" id="1177982"/>
    <lineage>
        <taxon>Bacteria</taxon>
        <taxon>Pseudomonadati</taxon>
        <taxon>Pseudomonadota</taxon>
        <taxon>Betaproteobacteria</taxon>
        <taxon>Burkholderiales</taxon>
        <taxon>Comamonadaceae</taxon>
        <taxon>Paracidovorax</taxon>
    </lineage>
</organism>
<dbReference type="OrthoDB" id="9770537at2"/>
<evidence type="ECO:0000256" key="1">
    <source>
        <dbReference type="ARBA" id="ARBA00009986"/>
    </source>
</evidence>
<comment type="similarity">
    <text evidence="1">Belongs to the aldehyde dehydrogenase family.</text>
</comment>
<protein>
    <recommendedName>
        <fullName evidence="5">2,5-dioxovalerate dehydrogenase</fullName>
        <ecNumber evidence="5">1.2.1.26</ecNumber>
    </recommendedName>
</protein>
<proteinExistence type="inferred from homology"/>
<reference evidence="8" key="1">
    <citation type="submission" date="2016-10" db="EMBL/GenBank/DDBJ databases">
        <authorList>
            <person name="Varghese N."/>
            <person name="Submissions S."/>
        </authorList>
    </citation>
    <scope>NUCLEOTIDE SEQUENCE [LARGE SCALE GENOMIC DNA]</scope>
    <source>
        <strain evidence="8">DSM 27981</strain>
    </source>
</reference>
<feature type="domain" description="Aldehyde dehydrogenase" evidence="6">
    <location>
        <begin position="28"/>
        <end position="478"/>
    </location>
</feature>
<dbReference type="EC" id="1.2.1.26" evidence="5"/>
<evidence type="ECO:0000256" key="5">
    <source>
        <dbReference type="ARBA" id="ARBA00067023"/>
    </source>
</evidence>
<dbReference type="PANTHER" id="PTHR43353:SF3">
    <property type="entry name" value="ALDEHYDE DEHYDROGENASE-RELATED"/>
    <property type="match status" value="1"/>
</dbReference>
<dbReference type="GO" id="GO:0047533">
    <property type="term" value="F:2,5-dioxovalerate dehydrogenase (NADP+) activity"/>
    <property type="evidence" value="ECO:0007669"/>
    <property type="project" value="UniProtKB-EC"/>
</dbReference>
<evidence type="ECO:0000256" key="2">
    <source>
        <dbReference type="ARBA" id="ARBA00023002"/>
    </source>
</evidence>
<dbReference type="Pfam" id="PF00171">
    <property type="entry name" value="Aldedh"/>
    <property type="match status" value="1"/>
</dbReference>
<keyword evidence="8" id="KW-1185">Reference proteome</keyword>
<evidence type="ECO:0000313" key="8">
    <source>
        <dbReference type="Proteomes" id="UP000199119"/>
    </source>
</evidence>
<dbReference type="Proteomes" id="UP000199119">
    <property type="component" value="Unassembled WGS sequence"/>
</dbReference>
<dbReference type="STRING" id="1177982.SAMN04489711_11060"/>
<dbReference type="CDD" id="cd07129">
    <property type="entry name" value="ALDH_KGSADH"/>
    <property type="match status" value="1"/>
</dbReference>
<evidence type="ECO:0000256" key="4">
    <source>
        <dbReference type="ARBA" id="ARBA00051918"/>
    </source>
</evidence>
<dbReference type="RefSeq" id="WP_092940239.1">
    <property type="nucleotide sequence ID" value="NZ_FONX01000010.1"/>
</dbReference>
<dbReference type="FunFam" id="3.40.605.10:FF:000037">
    <property type="entry name" value="NADP-dependent fatty aldehyde dehydrogenase"/>
    <property type="match status" value="1"/>
</dbReference>
<evidence type="ECO:0000256" key="3">
    <source>
        <dbReference type="ARBA" id="ARBA00050769"/>
    </source>
</evidence>
<accession>A0A1I2FBC3</accession>
<dbReference type="InterPro" id="IPR050740">
    <property type="entry name" value="Aldehyde_DH_Superfamily"/>
</dbReference>
<evidence type="ECO:0000313" key="7">
    <source>
        <dbReference type="EMBL" id="SFF02692.1"/>
    </source>
</evidence>
<dbReference type="Gene3D" id="3.40.309.10">
    <property type="entry name" value="Aldehyde Dehydrogenase, Chain A, domain 2"/>
    <property type="match status" value="1"/>
</dbReference>
<gene>
    <name evidence="7" type="ORF">SAMN04489711_11060</name>
</gene>
<dbReference type="PANTHER" id="PTHR43353">
    <property type="entry name" value="SUCCINATE-SEMIALDEHYDE DEHYDROGENASE, MITOCHONDRIAL"/>
    <property type="match status" value="1"/>
</dbReference>
<dbReference type="Gene3D" id="3.40.605.10">
    <property type="entry name" value="Aldehyde Dehydrogenase, Chain A, domain 1"/>
    <property type="match status" value="1"/>
</dbReference>
<evidence type="ECO:0000259" key="6">
    <source>
        <dbReference type="Pfam" id="PF00171"/>
    </source>
</evidence>
<dbReference type="InterPro" id="IPR015590">
    <property type="entry name" value="Aldehyde_DH_dom"/>
</dbReference>
<name>A0A1I2FBC3_9BURK</name>
<dbReference type="InterPro" id="IPR016162">
    <property type="entry name" value="Ald_DH_N"/>
</dbReference>
<sequence length="536" mass="55404">MQQHQSTHSQPTGEMVIGAATVRGTEGSQRAFDPARNSEIAEPVFGLGGAAEVERACALAREAFDPYRALPLERRAAFLEAIADRIMGLGDTLIARAQAESGLPAARLQGERGRTVGQLRMFAQVVRDGHFLRATIDPAQPGRQPLPRSDLRLAKIPLGPVAVFGASNFPLAFSVAGGDTAAALAAGAPVVVKAHGAHLGTSELVGRAIQQAVADCGLPEGVFSLLIGAGRQLGEALVAHPAIKAVGFTGSRQGGLALVRVANARPEPIPVYAEMSSINPVFLFPAALAARAEAIGQGFADSLTMGAGQFCTNPGLVIAIDGPDLQRFVRAASAALAAKPAQTMLTPGIHQAYAAGTAQVDGVAGVEKVAAGLAAGEMPNAASAALYATDAQQLLSSPALMEEMFGPASIVVRCRSLDEMHAVAEHLEGQLTATLQIDAGDHAEAARLLPVLERKAGRILANGYPTGVEVCQAMVHGGPFPSTSNAMFTSVGATAIDRFLRPVCYQDLPDGLRPAALQDGNPLALWRLVDGALVQP</sequence>
<dbReference type="InterPro" id="IPR044151">
    <property type="entry name" value="ALDH_KGSADH"/>
</dbReference>
<dbReference type="InterPro" id="IPR016161">
    <property type="entry name" value="Ald_DH/histidinol_DH"/>
</dbReference>
<dbReference type="InterPro" id="IPR016163">
    <property type="entry name" value="Ald_DH_C"/>
</dbReference>
<comment type="catalytic activity">
    <reaction evidence="4">
        <text>2,5-dioxopentanoate + NADP(+) + H2O = 2-oxoglutarate + NADPH + 2 H(+)</text>
        <dbReference type="Rhea" id="RHEA:11296"/>
        <dbReference type="ChEBI" id="CHEBI:15377"/>
        <dbReference type="ChEBI" id="CHEBI:15378"/>
        <dbReference type="ChEBI" id="CHEBI:16810"/>
        <dbReference type="ChEBI" id="CHEBI:57783"/>
        <dbReference type="ChEBI" id="CHEBI:58136"/>
        <dbReference type="ChEBI" id="CHEBI:58349"/>
        <dbReference type="EC" id="1.2.1.26"/>
    </reaction>
</comment>
<dbReference type="SUPFAM" id="SSF53720">
    <property type="entry name" value="ALDH-like"/>
    <property type="match status" value="1"/>
</dbReference>